<dbReference type="OrthoDB" id="247722at2157"/>
<evidence type="ECO:0000313" key="2">
    <source>
        <dbReference type="EMBL" id="ELY57693.1"/>
    </source>
</evidence>
<dbReference type="RefSeq" id="WP_007258776.1">
    <property type="nucleotide sequence ID" value="NZ_AOHZ01000040.1"/>
</dbReference>
<accession>L9XAQ1</accession>
<feature type="domain" description="DUF7344" evidence="1">
    <location>
        <begin position="13"/>
        <end position="91"/>
    </location>
</feature>
<dbReference type="EMBL" id="AOHZ01000040">
    <property type="protein sequence ID" value="ELY57693.1"/>
    <property type="molecule type" value="Genomic_DNA"/>
</dbReference>
<name>L9XAQ1_9EURY</name>
<keyword evidence="3" id="KW-1185">Reference proteome</keyword>
<reference evidence="2 3" key="1">
    <citation type="journal article" date="2014" name="PLoS Genet.">
        <title>Phylogenetically driven sequencing of extremely halophilic archaea reveals strategies for static and dynamic osmo-response.</title>
        <authorList>
            <person name="Becker E.A."/>
            <person name="Seitzer P.M."/>
            <person name="Tritt A."/>
            <person name="Larsen D."/>
            <person name="Krusor M."/>
            <person name="Yao A.I."/>
            <person name="Wu D."/>
            <person name="Madern D."/>
            <person name="Eisen J.A."/>
            <person name="Darling A.E."/>
            <person name="Facciotti M.T."/>
        </authorList>
    </citation>
    <scope>NUCLEOTIDE SEQUENCE [LARGE SCALE GENOMIC DNA]</scope>
    <source>
        <strain evidence="2 3">JCM 12255</strain>
    </source>
</reference>
<dbReference type="eggNOG" id="arCOG03828">
    <property type="taxonomic scope" value="Archaea"/>
</dbReference>
<proteinExistence type="predicted"/>
<gene>
    <name evidence="2" type="ORF">C493_07374</name>
</gene>
<protein>
    <recommendedName>
        <fullName evidence="1">DUF7344 domain-containing protein</fullName>
    </recommendedName>
</protein>
<comment type="caution">
    <text evidence="2">The sequence shown here is derived from an EMBL/GenBank/DDBJ whole genome shotgun (WGS) entry which is preliminary data.</text>
</comment>
<dbReference type="InterPro" id="IPR055768">
    <property type="entry name" value="DUF7344"/>
</dbReference>
<evidence type="ECO:0000259" key="1">
    <source>
        <dbReference type="Pfam" id="PF24035"/>
    </source>
</evidence>
<dbReference type="Pfam" id="PF24035">
    <property type="entry name" value="DUF7344"/>
    <property type="match status" value="1"/>
</dbReference>
<dbReference type="Proteomes" id="UP000011602">
    <property type="component" value="Unassembled WGS sequence"/>
</dbReference>
<organism evidence="2 3">
    <name type="scientific">Natronolimnohabitans innermongolicus JCM 12255</name>
    <dbReference type="NCBI Taxonomy" id="1227499"/>
    <lineage>
        <taxon>Archaea</taxon>
        <taxon>Methanobacteriati</taxon>
        <taxon>Methanobacteriota</taxon>
        <taxon>Stenosarchaea group</taxon>
        <taxon>Halobacteria</taxon>
        <taxon>Halobacteriales</taxon>
        <taxon>Natrialbaceae</taxon>
        <taxon>Natronolimnohabitans</taxon>
    </lineage>
</organism>
<evidence type="ECO:0000313" key="3">
    <source>
        <dbReference type="Proteomes" id="UP000011602"/>
    </source>
</evidence>
<dbReference type="AlphaFoldDB" id="L9XAQ1"/>
<sequence>MVGTSLEFDTLLELCHEQHRRIVLAVLASEKRSLTVSDLTKAIVKHNHHTPLLEISEEDVRPIRLSLHHVHIPKLADLSLVTYDRERQLVEPTAQFDQLQPQLSAVIDADPELEAPVAL</sequence>